<dbReference type="GO" id="GO:0047115">
    <property type="term" value="F:trans-1,2-dihydrobenzene-1,2-diol dehydrogenase activity"/>
    <property type="evidence" value="ECO:0007669"/>
    <property type="project" value="UniProtKB-EC"/>
</dbReference>
<dbReference type="EC" id="1.3.1.20" evidence="3"/>
<evidence type="ECO:0000256" key="1">
    <source>
        <dbReference type="ARBA" id="ARBA00010928"/>
    </source>
</evidence>
<comment type="catalytic activity">
    <reaction evidence="9">
        <text>(1R,2R)-1,2-dihydrobenzene-1,2-diol + NADP(+) = catechol + NADPH + H(+)</text>
        <dbReference type="Rhea" id="RHEA:16729"/>
        <dbReference type="ChEBI" id="CHEBI:10702"/>
        <dbReference type="ChEBI" id="CHEBI:15378"/>
        <dbReference type="ChEBI" id="CHEBI:18135"/>
        <dbReference type="ChEBI" id="CHEBI:57783"/>
        <dbReference type="ChEBI" id="CHEBI:58349"/>
        <dbReference type="EC" id="1.3.1.20"/>
    </reaction>
</comment>
<accession>A0A914ID94</accession>
<dbReference type="WBParaSite" id="Gr19_v10_g8838.t1">
    <property type="protein sequence ID" value="Gr19_v10_g8838.t1"/>
    <property type="gene ID" value="Gr19_v10_g8838"/>
</dbReference>
<dbReference type="Pfam" id="PF01408">
    <property type="entry name" value="GFO_IDH_MocA"/>
    <property type="match status" value="1"/>
</dbReference>
<name>A0A914ID94_GLORO</name>
<evidence type="ECO:0000259" key="11">
    <source>
        <dbReference type="Pfam" id="PF01408"/>
    </source>
</evidence>
<feature type="domain" description="Gfo/Idh/MocA-like oxidoreductase N-terminal" evidence="11">
    <location>
        <begin position="13"/>
        <end position="123"/>
    </location>
</feature>
<dbReference type="GO" id="GO:0047837">
    <property type="term" value="F:D-xylose 1-dehydrogenase (NADP+) activity"/>
    <property type="evidence" value="ECO:0007669"/>
    <property type="project" value="UniProtKB-EC"/>
</dbReference>
<protein>
    <recommendedName>
        <fullName evidence="5">Trans-1,2-dihydrobenzene-1,2-diol dehydrogenase</fullName>
        <ecNumber evidence="4">1.1.1.179</ecNumber>
        <ecNumber evidence="3">1.3.1.20</ecNumber>
    </recommendedName>
    <alternativeName>
        <fullName evidence="8">D-xylose 1-dehydrogenase</fullName>
    </alternativeName>
    <alternativeName>
        <fullName evidence="7">D-xylose-NADP dehydrogenase</fullName>
    </alternativeName>
    <alternativeName>
        <fullName evidence="6">Dimeric dihydrodiol dehydrogenase</fullName>
    </alternativeName>
</protein>
<comment type="similarity">
    <text evidence="1">Belongs to the Gfo/Idh/MocA family.</text>
</comment>
<dbReference type="InterPro" id="IPR000683">
    <property type="entry name" value="Gfo/Idh/MocA-like_OxRdtase_N"/>
</dbReference>
<comment type="catalytic activity">
    <reaction evidence="10">
        <text>D-xylose + NADP(+) = D-xylono-1,5-lactone + NADPH + H(+)</text>
        <dbReference type="Rhea" id="RHEA:22000"/>
        <dbReference type="ChEBI" id="CHEBI:15378"/>
        <dbReference type="ChEBI" id="CHEBI:15867"/>
        <dbReference type="ChEBI" id="CHEBI:53455"/>
        <dbReference type="ChEBI" id="CHEBI:57783"/>
        <dbReference type="ChEBI" id="CHEBI:58349"/>
        <dbReference type="EC" id="1.1.1.179"/>
    </reaction>
</comment>
<evidence type="ECO:0000256" key="2">
    <source>
        <dbReference type="ARBA" id="ARBA00023002"/>
    </source>
</evidence>
<dbReference type="PANTHER" id="PTHR22604">
    <property type="entry name" value="OXIDOREDUCTASES"/>
    <property type="match status" value="1"/>
</dbReference>
<dbReference type="InterPro" id="IPR050984">
    <property type="entry name" value="Gfo/Idh/MocA_domain"/>
</dbReference>
<evidence type="ECO:0000256" key="7">
    <source>
        <dbReference type="ARBA" id="ARBA00042988"/>
    </source>
</evidence>
<dbReference type="EC" id="1.1.1.179" evidence="4"/>
<dbReference type="PANTHER" id="PTHR22604:SF105">
    <property type="entry name" value="TRANS-1,2-DIHYDROBENZENE-1,2-DIOL DEHYDROGENASE"/>
    <property type="match status" value="1"/>
</dbReference>
<evidence type="ECO:0000256" key="6">
    <source>
        <dbReference type="ARBA" id="ARBA00042926"/>
    </source>
</evidence>
<keyword evidence="12" id="KW-1185">Reference proteome</keyword>
<dbReference type="AlphaFoldDB" id="A0A914ID94"/>
<organism evidence="12 13">
    <name type="scientific">Globodera rostochiensis</name>
    <name type="common">Golden nematode worm</name>
    <name type="synonym">Heterodera rostochiensis</name>
    <dbReference type="NCBI Taxonomy" id="31243"/>
    <lineage>
        <taxon>Eukaryota</taxon>
        <taxon>Metazoa</taxon>
        <taxon>Ecdysozoa</taxon>
        <taxon>Nematoda</taxon>
        <taxon>Chromadorea</taxon>
        <taxon>Rhabditida</taxon>
        <taxon>Tylenchina</taxon>
        <taxon>Tylenchomorpha</taxon>
        <taxon>Tylenchoidea</taxon>
        <taxon>Heteroderidae</taxon>
        <taxon>Heteroderinae</taxon>
        <taxon>Globodera</taxon>
    </lineage>
</organism>
<evidence type="ECO:0000256" key="4">
    <source>
        <dbReference type="ARBA" id="ARBA00038984"/>
    </source>
</evidence>
<dbReference type="SUPFAM" id="SSF55347">
    <property type="entry name" value="Glyceraldehyde-3-phosphate dehydrogenase-like, C-terminal domain"/>
    <property type="match status" value="1"/>
</dbReference>
<sequence length="358" mass="40417">MPSSAQRSRSELHWGVIGLGNIANDFVLAMAYCRHPNKVVAVSTSDSVERAHKFKQSVGLNSEEIKAYGNYEDLLRDPDVDIVYIATINSTHLPIIISALEHGKSVLCEKPMVLSSAEVSTVQMVQKTINQKEGRKLFVMEGFWSCLFPSWQKIREVVRNGQMGDPKVVMVDFSQELPNKRRDLSIGVCPLMDIGCYSAVGEKDEKGGGHAICYYNGLISTNSTASVTLEMGNLELPERFWASTELRSREELQPNRRIEWQSEHFPFPESKGLFGLENPGDFVFHNSCGLNYEADHVWECIEKERTESDVMGLDESLKIASILERAREQIGVEIEIQSQVDLSKYQNKYSMKTVCFFT</sequence>
<dbReference type="Gene3D" id="3.30.360.10">
    <property type="entry name" value="Dihydrodipicolinate Reductase, domain 2"/>
    <property type="match status" value="2"/>
</dbReference>
<dbReference type="Gene3D" id="3.40.50.720">
    <property type="entry name" value="NAD(P)-binding Rossmann-like Domain"/>
    <property type="match status" value="1"/>
</dbReference>
<dbReference type="GO" id="GO:0000166">
    <property type="term" value="F:nucleotide binding"/>
    <property type="evidence" value="ECO:0007669"/>
    <property type="project" value="InterPro"/>
</dbReference>
<reference evidence="13" key="1">
    <citation type="submission" date="2022-11" db="UniProtKB">
        <authorList>
            <consortium name="WormBaseParasite"/>
        </authorList>
    </citation>
    <scope>IDENTIFICATION</scope>
</reference>
<evidence type="ECO:0000256" key="9">
    <source>
        <dbReference type="ARBA" id="ARBA00047423"/>
    </source>
</evidence>
<keyword evidence="2" id="KW-0560">Oxidoreductase</keyword>
<evidence type="ECO:0000313" key="13">
    <source>
        <dbReference type="WBParaSite" id="Gr19_v10_g8838.t1"/>
    </source>
</evidence>
<dbReference type="Proteomes" id="UP000887572">
    <property type="component" value="Unplaced"/>
</dbReference>
<dbReference type="InterPro" id="IPR036291">
    <property type="entry name" value="NAD(P)-bd_dom_sf"/>
</dbReference>
<evidence type="ECO:0000256" key="5">
    <source>
        <dbReference type="ARBA" id="ARBA00040603"/>
    </source>
</evidence>
<evidence type="ECO:0000256" key="10">
    <source>
        <dbReference type="ARBA" id="ARBA00049233"/>
    </source>
</evidence>
<evidence type="ECO:0000313" key="12">
    <source>
        <dbReference type="Proteomes" id="UP000887572"/>
    </source>
</evidence>
<proteinExistence type="inferred from homology"/>
<evidence type="ECO:0000256" key="3">
    <source>
        <dbReference type="ARBA" id="ARBA00038853"/>
    </source>
</evidence>
<dbReference type="SUPFAM" id="SSF51735">
    <property type="entry name" value="NAD(P)-binding Rossmann-fold domains"/>
    <property type="match status" value="1"/>
</dbReference>
<evidence type="ECO:0000256" key="8">
    <source>
        <dbReference type="ARBA" id="ARBA00043025"/>
    </source>
</evidence>